<dbReference type="SUPFAM" id="SSF51905">
    <property type="entry name" value="FAD/NAD(P)-binding domain"/>
    <property type="match status" value="1"/>
</dbReference>
<dbReference type="Gene3D" id="3.50.50.60">
    <property type="entry name" value="FAD/NAD(P)-binding domain"/>
    <property type="match status" value="1"/>
</dbReference>
<sequence length="464" mass="50701">MMLFQRLCLLIIVSGLISVAIAAAIEYDVVVVGGGSSGTYAAVRLQQLGKSVALIEKECRLGGHTNTYEDSATGKTFEYGTQVLVNTTTVRDFFASLSIPLAPFKPGGQPKAVDFKNSVAGPAWPVVDANASAAALDKYQALLEQYHDDFFRGYHLPDPVPEDLLLPWGDFLRKYNLGALAYDGFLQFQGMGNILAQPTLYVMKLFNPMQVSARKNKSKVSEANHNMQALWDAAEHKLGNGSSTVVKCANIKSIKREPSCVTLTAQTPSGIQTIHAKKVLMTIPPTIALLDQFLDLTTEETELFSRFNSSYYWNAVLSDTGFPEGVSLYNYDSTAPFGIPGLPGAYYFSTEVNNLYSVQYSSPTKASDDEFISDLLASVQNIRTALNLPPPSRSTAIKASNNHSPFALTVSIDEIRDGFYKRLVSLQSLTNTFWTGANWASGSSSTIWDFTEVEVIPAILKSLE</sequence>
<dbReference type="Gene3D" id="1.10.405.20">
    <property type="match status" value="1"/>
</dbReference>
<dbReference type="Proteomes" id="UP000178129">
    <property type="component" value="Unassembled WGS sequence"/>
</dbReference>
<evidence type="ECO:0000256" key="1">
    <source>
        <dbReference type="SAM" id="SignalP"/>
    </source>
</evidence>
<dbReference type="Gene3D" id="3.30.70.1990">
    <property type="match status" value="1"/>
</dbReference>
<proteinExistence type="predicted"/>
<evidence type="ECO:0000313" key="3">
    <source>
        <dbReference type="Proteomes" id="UP000178129"/>
    </source>
</evidence>
<dbReference type="AlphaFoldDB" id="A0A1E1L5U8"/>
<keyword evidence="3" id="KW-1185">Reference proteome</keyword>
<dbReference type="EMBL" id="FJUW01000033">
    <property type="protein sequence ID" value="CZT05008.1"/>
    <property type="molecule type" value="Genomic_DNA"/>
</dbReference>
<evidence type="ECO:0000313" key="2">
    <source>
        <dbReference type="EMBL" id="CZT05008.1"/>
    </source>
</evidence>
<comment type="caution">
    <text evidence="2">The sequence shown here is derived from an EMBL/GenBank/DDBJ whole genome shotgun (WGS) entry which is preliminary data.</text>
</comment>
<organism evidence="2 3">
    <name type="scientific">Rhynchosporium graminicola</name>
    <dbReference type="NCBI Taxonomy" id="2792576"/>
    <lineage>
        <taxon>Eukaryota</taxon>
        <taxon>Fungi</taxon>
        <taxon>Dikarya</taxon>
        <taxon>Ascomycota</taxon>
        <taxon>Pezizomycotina</taxon>
        <taxon>Leotiomycetes</taxon>
        <taxon>Helotiales</taxon>
        <taxon>Ploettnerulaceae</taxon>
        <taxon>Rhynchosporium</taxon>
    </lineage>
</organism>
<dbReference type="InParanoid" id="A0A1E1L5U8"/>
<keyword evidence="1" id="KW-0732">Signal</keyword>
<dbReference type="PANTHER" id="PTHR42923">
    <property type="entry name" value="PROTOPORPHYRINOGEN OXIDASE"/>
    <property type="match status" value="1"/>
</dbReference>
<feature type="signal peptide" evidence="1">
    <location>
        <begin position="1"/>
        <end position="22"/>
    </location>
</feature>
<feature type="chain" id="PRO_5009446709" evidence="1">
    <location>
        <begin position="23"/>
        <end position="464"/>
    </location>
</feature>
<name>A0A1E1L5U8_9HELO</name>
<dbReference type="InterPro" id="IPR036188">
    <property type="entry name" value="FAD/NAD-bd_sf"/>
</dbReference>
<dbReference type="Pfam" id="PF13450">
    <property type="entry name" value="NAD_binding_8"/>
    <property type="match status" value="1"/>
</dbReference>
<gene>
    <name evidence="2" type="ORF">RCO7_09146</name>
</gene>
<accession>A0A1E1L5U8</accession>
<protein>
    <submittedName>
        <fullName evidence="2">Related to amine oxidase, flavin-containing superfamily</fullName>
    </submittedName>
</protein>
<reference evidence="3" key="1">
    <citation type="submission" date="2016-03" db="EMBL/GenBank/DDBJ databases">
        <authorList>
            <person name="Ploux O."/>
        </authorList>
    </citation>
    <scope>NUCLEOTIDE SEQUENCE [LARGE SCALE GENOMIC DNA]</scope>
    <source>
        <strain evidence="3">UK7</strain>
    </source>
</reference>
<dbReference type="GO" id="GO:0016491">
    <property type="term" value="F:oxidoreductase activity"/>
    <property type="evidence" value="ECO:0007669"/>
    <property type="project" value="TreeGrafter"/>
</dbReference>
<dbReference type="PANTHER" id="PTHR42923:SF26">
    <property type="entry name" value="FMN REDUCTASE LOT6, PUTATIVE (AFU_ORTHOLOGUE AFUA_7G06600)-RELATED"/>
    <property type="match status" value="1"/>
</dbReference>
<dbReference type="InterPro" id="IPR050464">
    <property type="entry name" value="Zeta_carotene_desat/Oxidored"/>
</dbReference>